<name>E1R4D1_SEDSS</name>
<comment type="caution">
    <text evidence="5">Lacks conserved residue(s) required for the propagation of feature annotation.</text>
</comment>
<dbReference type="SUPFAM" id="SSF53067">
    <property type="entry name" value="Actin-like ATPase domain"/>
    <property type="match status" value="2"/>
</dbReference>
<keyword evidence="8" id="KW-1185">Reference proteome</keyword>
<comment type="pathway">
    <text evidence="5">Metabolic intermediate biosynthesis; acetyl-CoA biosynthesis; acetyl-CoA from acetate: step 1/2.</text>
</comment>
<comment type="catalytic activity">
    <reaction evidence="5">
        <text>acetate + ATP = acetyl phosphate + ADP</text>
        <dbReference type="Rhea" id="RHEA:11352"/>
        <dbReference type="ChEBI" id="CHEBI:22191"/>
        <dbReference type="ChEBI" id="CHEBI:30089"/>
        <dbReference type="ChEBI" id="CHEBI:30616"/>
        <dbReference type="ChEBI" id="CHEBI:456216"/>
        <dbReference type="EC" id="2.7.2.1"/>
    </reaction>
</comment>
<keyword evidence="2 5" id="KW-0547">Nucleotide-binding</keyword>
<evidence type="ECO:0000256" key="4">
    <source>
        <dbReference type="ARBA" id="ARBA00022840"/>
    </source>
</evidence>
<dbReference type="PIRSF" id="PIRSF000722">
    <property type="entry name" value="Acetate_prop_kin"/>
    <property type="match status" value="1"/>
</dbReference>
<keyword evidence="5" id="KW-0479">Metal-binding</keyword>
<proteinExistence type="inferred from homology"/>
<evidence type="ECO:0000256" key="1">
    <source>
        <dbReference type="ARBA" id="ARBA00022679"/>
    </source>
</evidence>
<dbReference type="STRING" id="573413.Spirs_2562"/>
<comment type="cofactor">
    <cofactor evidence="5">
        <name>Mg(2+)</name>
        <dbReference type="ChEBI" id="CHEBI:18420"/>
    </cofactor>
    <cofactor evidence="5">
        <name>Mn(2+)</name>
        <dbReference type="ChEBI" id="CHEBI:29035"/>
    </cofactor>
    <text evidence="5">Mg(2+). Can also accept Mn(2+).</text>
</comment>
<dbReference type="InterPro" id="IPR000890">
    <property type="entry name" value="Aliphatic_acid_kin_short-chain"/>
</dbReference>
<dbReference type="GO" id="GO:0006085">
    <property type="term" value="P:acetyl-CoA biosynthetic process"/>
    <property type="evidence" value="ECO:0007669"/>
    <property type="project" value="UniProtKB-UniRule"/>
</dbReference>
<dbReference type="NCBIfam" id="TIGR00016">
    <property type="entry name" value="ackA"/>
    <property type="match status" value="1"/>
</dbReference>
<dbReference type="eggNOG" id="COG0282">
    <property type="taxonomic scope" value="Bacteria"/>
</dbReference>
<comment type="similarity">
    <text evidence="5 6">Belongs to the acetokinase family.</text>
</comment>
<feature type="binding site" evidence="5">
    <location>
        <begin position="281"/>
        <end position="283"/>
    </location>
    <ligand>
        <name>ATP</name>
        <dbReference type="ChEBI" id="CHEBI:30616"/>
    </ligand>
</feature>
<dbReference type="EC" id="2.7.2.1" evidence="5"/>
<dbReference type="GO" id="GO:0005737">
    <property type="term" value="C:cytoplasm"/>
    <property type="evidence" value="ECO:0007669"/>
    <property type="project" value="UniProtKB-SubCell"/>
</dbReference>
<feature type="site" description="Transition state stabilizer" evidence="5">
    <location>
        <position position="182"/>
    </location>
</feature>
<comment type="function">
    <text evidence="5">Catalyzes the formation of acetyl phosphate from acetate and ATP. Can also catalyze the reverse reaction.</text>
</comment>
<dbReference type="InterPro" id="IPR043129">
    <property type="entry name" value="ATPase_NBD"/>
</dbReference>
<keyword evidence="3 5" id="KW-0418">Kinase</keyword>
<dbReference type="HOGENOM" id="CLU_020352_0_0_12"/>
<evidence type="ECO:0000256" key="5">
    <source>
        <dbReference type="HAMAP-Rule" id="MF_00020"/>
    </source>
</evidence>
<dbReference type="GO" id="GO:0005524">
    <property type="term" value="F:ATP binding"/>
    <property type="evidence" value="ECO:0007669"/>
    <property type="project" value="UniProtKB-KW"/>
</dbReference>
<protein>
    <recommendedName>
        <fullName evidence="5">Acetate kinase</fullName>
        <ecNumber evidence="5">2.7.2.1</ecNumber>
    </recommendedName>
    <alternativeName>
        <fullName evidence="5">Acetokinase</fullName>
    </alternativeName>
</protein>
<feature type="site" description="Transition state stabilizer" evidence="5">
    <location>
        <position position="240"/>
    </location>
</feature>
<dbReference type="EMBL" id="CP002116">
    <property type="protein sequence ID" value="ADK81672.1"/>
    <property type="molecule type" value="Genomic_DNA"/>
</dbReference>
<feature type="binding site" evidence="5">
    <location>
        <position position="7"/>
    </location>
    <ligand>
        <name>Mg(2+)</name>
        <dbReference type="ChEBI" id="CHEBI:18420"/>
    </ligand>
</feature>
<evidence type="ECO:0000313" key="7">
    <source>
        <dbReference type="EMBL" id="ADK81672.1"/>
    </source>
</evidence>
<dbReference type="KEGG" id="ssm:Spirs_2562"/>
<evidence type="ECO:0000313" key="8">
    <source>
        <dbReference type="Proteomes" id="UP000002318"/>
    </source>
</evidence>
<dbReference type="AlphaFoldDB" id="E1R4D1"/>
<dbReference type="RefSeq" id="WP_013255134.1">
    <property type="nucleotide sequence ID" value="NC_014364.1"/>
</dbReference>
<dbReference type="PANTHER" id="PTHR21060">
    <property type="entry name" value="ACETATE KINASE"/>
    <property type="match status" value="1"/>
</dbReference>
<dbReference type="GO" id="GO:0006083">
    <property type="term" value="P:acetate metabolic process"/>
    <property type="evidence" value="ECO:0007669"/>
    <property type="project" value="TreeGrafter"/>
</dbReference>
<dbReference type="GO" id="GO:0008776">
    <property type="term" value="F:acetate kinase activity"/>
    <property type="evidence" value="ECO:0007669"/>
    <property type="project" value="UniProtKB-UniRule"/>
</dbReference>
<dbReference type="Pfam" id="PF00871">
    <property type="entry name" value="Acetate_kinase"/>
    <property type="match status" value="1"/>
</dbReference>
<dbReference type="HAMAP" id="MF_00020">
    <property type="entry name" value="Acetate_kinase"/>
    <property type="match status" value="1"/>
</dbReference>
<evidence type="ECO:0000256" key="2">
    <source>
        <dbReference type="ARBA" id="ARBA00022741"/>
    </source>
</evidence>
<dbReference type="PRINTS" id="PR00471">
    <property type="entry name" value="ACETATEKNASE"/>
</dbReference>
<comment type="subunit">
    <text evidence="5">Homodimer.</text>
</comment>
<gene>
    <name evidence="5" type="primary">ackA</name>
    <name evidence="7" type="ordered locus">Spirs_2562</name>
</gene>
<keyword evidence="4 5" id="KW-0067">ATP-binding</keyword>
<keyword evidence="5" id="KW-0963">Cytoplasm</keyword>
<evidence type="ECO:0000256" key="3">
    <source>
        <dbReference type="ARBA" id="ARBA00022777"/>
    </source>
</evidence>
<dbReference type="OrthoDB" id="9802453at2"/>
<reference evidence="7 8" key="1">
    <citation type="journal article" date="2010" name="Stand. Genomic Sci.">
        <title>Complete genome sequence of Spirochaeta smaragdinae type strain (SEBR 4228).</title>
        <authorList>
            <person name="Mavromatis K."/>
            <person name="Yasawong M."/>
            <person name="Chertkov O."/>
            <person name="Lapidus A."/>
            <person name="Lucas S."/>
            <person name="Nolan M."/>
            <person name="Del Rio T.G."/>
            <person name="Tice H."/>
            <person name="Cheng J.F."/>
            <person name="Pitluck S."/>
            <person name="Liolios K."/>
            <person name="Ivanova N."/>
            <person name="Tapia R."/>
            <person name="Han C."/>
            <person name="Bruce D."/>
            <person name="Goodwin L."/>
            <person name="Pati A."/>
            <person name="Chen A."/>
            <person name="Palaniappan K."/>
            <person name="Land M."/>
            <person name="Hauser L."/>
            <person name="Chang Y.J."/>
            <person name="Jeffries C.D."/>
            <person name="Detter J.C."/>
            <person name="Rohde M."/>
            <person name="Brambilla E."/>
            <person name="Spring S."/>
            <person name="Goker M."/>
            <person name="Sikorski J."/>
            <person name="Woyke T."/>
            <person name="Bristow J."/>
            <person name="Eisen J.A."/>
            <person name="Markowitz V."/>
            <person name="Hugenholtz P."/>
            <person name="Klenk H.P."/>
            <person name="Kyrpides N.C."/>
        </authorList>
    </citation>
    <scope>NUCLEOTIDE SEQUENCE [LARGE SCALE GENOMIC DNA]</scope>
    <source>
        <strain evidence="8">DSM 11293 / JCM 15392 / SEBR 4228</strain>
    </source>
</reference>
<accession>E1R4D1</accession>
<feature type="binding site" evidence="5">
    <location>
        <position position="382"/>
    </location>
    <ligand>
        <name>Mg(2+)</name>
        <dbReference type="ChEBI" id="CHEBI:18420"/>
    </ligand>
</feature>
<dbReference type="InterPro" id="IPR004372">
    <property type="entry name" value="Ac/propionate_kinase"/>
</dbReference>
<feature type="binding site" evidence="5">
    <location>
        <position position="14"/>
    </location>
    <ligand>
        <name>ATP</name>
        <dbReference type="ChEBI" id="CHEBI:30616"/>
    </ligand>
</feature>
<evidence type="ECO:0000256" key="6">
    <source>
        <dbReference type="RuleBase" id="RU003835"/>
    </source>
</evidence>
<dbReference type="UniPathway" id="UPA00340">
    <property type="reaction ID" value="UER00458"/>
</dbReference>
<keyword evidence="1 5" id="KW-0808">Transferase</keyword>
<dbReference type="Proteomes" id="UP000002318">
    <property type="component" value="Chromosome"/>
</dbReference>
<sequence>MKILVCNVGSTSLKFKLYAMPECRLLAQSKVERVGSVDDAVFQFKNFRNSHEINREKVNIPDYRTGINTFLEYLTDTENGVISSIGEIDRVGYKATLSKNHFGVHELTDEVMDGMREWLVLAKLHNTAYLETISAMREVLPRVLFVGTFESGFHQNIPLERRLYGVPYEWYEKYGVQRLGYHGASHAYIADKLNEDCSTGYRAISCHLGGSSSVCAIQDGKSVDTSFGMSLQSGLIHANRVGDMDCDLYEFLAHEGLSDDEIRDGFQKRGGLLGISGISNDLRYIEKAAEKGNSRARLAIDVFISGIVHYIGAFYVDLGGLDYLVFTGGIGEKSDMVRREVCRKLSVLGVALDEQKNRMCRGSMDLSGSTSSVKICVIPTDEELGIAKRTYEYTT</sequence>
<dbReference type="GO" id="GO:0000287">
    <property type="term" value="F:magnesium ion binding"/>
    <property type="evidence" value="ECO:0007669"/>
    <property type="project" value="UniProtKB-UniRule"/>
</dbReference>
<organism evidence="7 8">
    <name type="scientific">Sediminispirochaeta smaragdinae (strain DSM 11293 / JCM 15392 / SEBR 4228)</name>
    <name type="common">Spirochaeta smaragdinae</name>
    <dbReference type="NCBI Taxonomy" id="573413"/>
    <lineage>
        <taxon>Bacteria</taxon>
        <taxon>Pseudomonadati</taxon>
        <taxon>Spirochaetota</taxon>
        <taxon>Spirochaetia</taxon>
        <taxon>Spirochaetales</taxon>
        <taxon>Spirochaetaceae</taxon>
        <taxon>Sediminispirochaeta</taxon>
    </lineage>
</organism>
<comment type="subcellular location">
    <subcellularLocation>
        <location evidence="5">Cytoplasm</location>
    </subcellularLocation>
</comment>
<keyword evidence="5" id="KW-0460">Magnesium</keyword>
<dbReference type="PANTHER" id="PTHR21060:SF15">
    <property type="entry name" value="ACETATE KINASE-RELATED"/>
    <property type="match status" value="1"/>
</dbReference>
<dbReference type="Gene3D" id="3.30.420.40">
    <property type="match status" value="2"/>
</dbReference>